<gene>
    <name evidence="5" type="ORF">AMECASPLE_005834</name>
</gene>
<dbReference type="Pfam" id="PF00076">
    <property type="entry name" value="RRM_1"/>
    <property type="match status" value="2"/>
</dbReference>
<dbReference type="PANTHER" id="PTHR48025:SF1">
    <property type="entry name" value="RRM DOMAIN-CONTAINING PROTEIN"/>
    <property type="match status" value="1"/>
</dbReference>
<comment type="caution">
    <text evidence="5">The sequence shown here is derived from an EMBL/GenBank/DDBJ whole genome shotgun (WGS) entry which is preliminary data.</text>
</comment>
<dbReference type="CDD" id="cd12343">
    <property type="entry name" value="RRM1_2_CoAA_like"/>
    <property type="match status" value="1"/>
</dbReference>
<dbReference type="SMART" id="SM00360">
    <property type="entry name" value="RRM"/>
    <property type="match status" value="2"/>
</dbReference>
<feature type="region of interest" description="Disordered" evidence="3">
    <location>
        <begin position="1"/>
        <end position="34"/>
    </location>
</feature>
<organism evidence="5 6">
    <name type="scientific">Ameca splendens</name>
    <dbReference type="NCBI Taxonomy" id="208324"/>
    <lineage>
        <taxon>Eukaryota</taxon>
        <taxon>Metazoa</taxon>
        <taxon>Chordata</taxon>
        <taxon>Craniata</taxon>
        <taxon>Vertebrata</taxon>
        <taxon>Euteleostomi</taxon>
        <taxon>Actinopterygii</taxon>
        <taxon>Neopterygii</taxon>
        <taxon>Teleostei</taxon>
        <taxon>Neoteleostei</taxon>
        <taxon>Acanthomorphata</taxon>
        <taxon>Ovalentaria</taxon>
        <taxon>Atherinomorphae</taxon>
        <taxon>Cyprinodontiformes</taxon>
        <taxon>Goodeidae</taxon>
        <taxon>Ameca</taxon>
    </lineage>
</organism>
<dbReference type="InterPro" id="IPR035979">
    <property type="entry name" value="RBD_domain_sf"/>
</dbReference>
<reference evidence="5 6" key="1">
    <citation type="submission" date="2021-06" db="EMBL/GenBank/DDBJ databases">
        <authorList>
            <person name="Palmer J.M."/>
        </authorList>
    </citation>
    <scope>NUCLEOTIDE SEQUENCE [LARGE SCALE GENOMIC DNA]</scope>
    <source>
        <strain evidence="5 6">AS_MEX2019</strain>
        <tissue evidence="5">Muscle</tissue>
    </source>
</reference>
<evidence type="ECO:0000256" key="3">
    <source>
        <dbReference type="SAM" id="MobiDB-lite"/>
    </source>
</evidence>
<feature type="domain" description="RRM" evidence="4">
    <location>
        <begin position="139"/>
        <end position="213"/>
    </location>
</feature>
<dbReference type="InterPro" id="IPR012677">
    <property type="entry name" value="Nucleotide-bd_a/b_plait_sf"/>
</dbReference>
<dbReference type="Proteomes" id="UP001469553">
    <property type="component" value="Unassembled WGS sequence"/>
</dbReference>
<proteinExistence type="predicted"/>
<keyword evidence="6" id="KW-1185">Reference proteome</keyword>
<dbReference type="PROSITE" id="PS50102">
    <property type="entry name" value="RRM"/>
    <property type="match status" value="2"/>
</dbReference>
<evidence type="ECO:0000256" key="2">
    <source>
        <dbReference type="PROSITE-ProRule" id="PRU00176"/>
    </source>
</evidence>
<accession>A0ABV0YLA7</accession>
<evidence type="ECO:0000313" key="6">
    <source>
        <dbReference type="Proteomes" id="UP001469553"/>
    </source>
</evidence>
<evidence type="ECO:0000256" key="1">
    <source>
        <dbReference type="ARBA" id="ARBA00022884"/>
    </source>
</evidence>
<feature type="compositionally biased region" description="Basic residues" evidence="3">
    <location>
        <begin position="21"/>
        <end position="34"/>
    </location>
</feature>
<protein>
    <recommendedName>
        <fullName evidence="4">RRM domain-containing protein</fullName>
    </recommendedName>
</protein>
<dbReference type="InterPro" id="IPR000504">
    <property type="entry name" value="RRM_dom"/>
</dbReference>
<dbReference type="EMBL" id="JAHRIP010037893">
    <property type="protein sequence ID" value="MEQ2294628.1"/>
    <property type="molecule type" value="Genomic_DNA"/>
</dbReference>
<feature type="domain" description="RRM" evidence="4">
    <location>
        <begin position="63"/>
        <end position="133"/>
    </location>
</feature>
<evidence type="ECO:0000259" key="4">
    <source>
        <dbReference type="PROSITE" id="PS50102"/>
    </source>
</evidence>
<dbReference type="PANTHER" id="PTHR48025">
    <property type="entry name" value="OS02G0815200 PROTEIN"/>
    <property type="match status" value="1"/>
</dbReference>
<keyword evidence="1 2" id="KW-0694">RNA-binding</keyword>
<dbReference type="SUPFAM" id="SSF54928">
    <property type="entry name" value="RNA-binding domain, RBD"/>
    <property type="match status" value="1"/>
</dbReference>
<evidence type="ECO:0000313" key="5">
    <source>
        <dbReference type="EMBL" id="MEQ2294628.1"/>
    </source>
</evidence>
<name>A0ABV0YLA7_9TELE</name>
<sequence length="213" mass="24452">MAIMHLYVGRHPPKKKENNNNKKKKTTTKKKKKKEKVAPFQCPFICEKPIVLTHTGYTEFIMVKIFIGNLASDTSAKELRQLFEKYGKVSECDIVKNFGFVHMNNLSEAEEAIRNLHQTELNGWRINVEMSKGRPKSTAKLHISNLGEGVTSEHLRAKFEEFGPVVECDIVRNYAFVHMEKMEDAMEAINKLDNTAFKGELFSREKLLVFSVS</sequence>
<dbReference type="InterPro" id="IPR050502">
    <property type="entry name" value="Euk_RNA-bind_prot"/>
</dbReference>
<dbReference type="Gene3D" id="3.30.70.330">
    <property type="match status" value="2"/>
</dbReference>